<dbReference type="InterPro" id="IPR023214">
    <property type="entry name" value="HAD_sf"/>
</dbReference>
<dbReference type="GO" id="GO:0046872">
    <property type="term" value="F:metal ion binding"/>
    <property type="evidence" value="ECO:0007669"/>
    <property type="project" value="UniProtKB-KW"/>
</dbReference>
<comment type="caution">
    <text evidence="18">The sequence shown here is derived from an EMBL/GenBank/DDBJ whole genome shotgun (WGS) entry which is preliminary data.</text>
</comment>
<dbReference type="RefSeq" id="WP_141363462.1">
    <property type="nucleotide sequence ID" value="NZ_BAAAJL010000003.1"/>
</dbReference>
<evidence type="ECO:0000256" key="8">
    <source>
        <dbReference type="ARBA" id="ARBA00022741"/>
    </source>
</evidence>
<keyword evidence="9 18" id="KW-0067">ATP-binding</keyword>
<dbReference type="GO" id="GO:0005524">
    <property type="term" value="F:ATP binding"/>
    <property type="evidence" value="ECO:0007669"/>
    <property type="project" value="UniProtKB-KW"/>
</dbReference>
<protein>
    <submittedName>
        <fullName evidence="18">Potassium-transporting ATPase ATP-binding subunit</fullName>
    </submittedName>
</protein>
<sequence>MNLRSAASVCLDALVKFDPRYLWHNPVLLLTEAGAVLCTFIAVSEALVHGPSTSGGTTLPAGFTWLLCFGLWATLFVATLAESIAEGHGRRQSSHLHTADEDVPATLVLDYDQLKDAAARTARTEQTTAGELKPGDVVLVEAGMQIPADGEVIWGRASVDESELTGGVGEAIRQAGTDRTAVTGGTTVSSDRLVVKIQVGRQDSVLSQTLKLARGAQRQKSPIEMALNTLLASFCLAFMLLALSLNLAVSEVAAPISIPVLIAVVVCLIPTEIAALMSVTGIASMYKLLQRGVLVASAKALETAGGITTVILDKTGTITRGNRTAVEFIVLGGTAPDTLLSAAALASAQDPTPEGRSIIELANQLADGTPSEGQIRQWDQEGGTPVAFSASTRMSGHDLADGTKIRKGSQSAILAWLKAQGTAPRREIVAQMRAEALGIARNGGTPLVVAVKEPGAPGRALGLVDLRDVIKEGVSERITRFRELGVRTLMVTGDDRVAAATIAAAAQIDEVVGDATPQDKLALIGQEQAAGHFVAMSGDGINDAPALAQADIGVAMNSAAAAAKQAANMVILDDNPTHLVDIVEIGRRQMATRGALITFNFANDVIRYFTLFPALFVGAFPGLAVLNILQLHSPASAIISTVMFSVVVMGILLPLAIWGVPYKAANLQSALSRNLLYCGVPGLLVPAIGIKIIDLFISMIPGF</sequence>
<feature type="transmembrane region" description="Helical" evidence="16">
    <location>
        <begin position="260"/>
        <end position="283"/>
    </location>
</feature>
<keyword evidence="12" id="KW-1278">Translocase</keyword>
<evidence type="ECO:0000256" key="9">
    <source>
        <dbReference type="ARBA" id="ARBA00022840"/>
    </source>
</evidence>
<dbReference type="InterPro" id="IPR059000">
    <property type="entry name" value="ATPase_P-type_domA"/>
</dbReference>
<dbReference type="PANTHER" id="PTHR43743:SF1">
    <property type="entry name" value="POTASSIUM-TRANSPORTING ATPASE ATP-BINDING SUBUNIT"/>
    <property type="match status" value="1"/>
</dbReference>
<dbReference type="Gene3D" id="2.70.150.10">
    <property type="entry name" value="Calcium-transporting ATPase, cytoplasmic transduction domain A"/>
    <property type="match status" value="1"/>
</dbReference>
<dbReference type="InterPro" id="IPR036412">
    <property type="entry name" value="HAD-like_sf"/>
</dbReference>
<keyword evidence="11" id="KW-0630">Potassium</keyword>
<dbReference type="InterPro" id="IPR018303">
    <property type="entry name" value="ATPase_P-typ_P_site"/>
</dbReference>
<dbReference type="Pfam" id="PF00702">
    <property type="entry name" value="Hydrolase"/>
    <property type="match status" value="1"/>
</dbReference>
<evidence type="ECO:0000256" key="14">
    <source>
        <dbReference type="ARBA" id="ARBA00023065"/>
    </source>
</evidence>
<dbReference type="PANTHER" id="PTHR43743">
    <property type="entry name" value="POTASSIUM-TRANSPORTING ATPASE ATP-BINDING SUBUNIT"/>
    <property type="match status" value="1"/>
</dbReference>
<evidence type="ECO:0000256" key="7">
    <source>
        <dbReference type="ARBA" id="ARBA00022723"/>
    </source>
</evidence>
<comment type="subcellular location">
    <subcellularLocation>
        <location evidence="1">Cell membrane</location>
        <topology evidence="1">Multi-pass membrane protein</topology>
    </subcellularLocation>
</comment>
<evidence type="ECO:0000256" key="2">
    <source>
        <dbReference type="ARBA" id="ARBA00022448"/>
    </source>
</evidence>
<evidence type="ECO:0000256" key="10">
    <source>
        <dbReference type="ARBA" id="ARBA00022842"/>
    </source>
</evidence>
<dbReference type="OrthoDB" id="9814270at2"/>
<dbReference type="InterPro" id="IPR044492">
    <property type="entry name" value="P_typ_ATPase_HD_dom"/>
</dbReference>
<reference evidence="18 19" key="1">
    <citation type="submission" date="2019-06" db="EMBL/GenBank/DDBJ databases">
        <title>Whole genome shotgun sequence of Glutamicibacter uratoxydans NBRC 15515.</title>
        <authorList>
            <person name="Hosoyama A."/>
            <person name="Uohara A."/>
            <person name="Ohji S."/>
            <person name="Ichikawa N."/>
        </authorList>
    </citation>
    <scope>NUCLEOTIDE SEQUENCE [LARGE SCALE GENOMIC DNA]</scope>
    <source>
        <strain evidence="18 19">NBRC 15515</strain>
    </source>
</reference>
<evidence type="ECO:0000313" key="18">
    <source>
        <dbReference type="EMBL" id="GED05929.1"/>
    </source>
</evidence>
<proteinExistence type="predicted"/>
<dbReference type="SUPFAM" id="SSF56784">
    <property type="entry name" value="HAD-like"/>
    <property type="match status" value="1"/>
</dbReference>
<dbReference type="AlphaFoldDB" id="A0A4Y4DKU3"/>
<evidence type="ECO:0000256" key="16">
    <source>
        <dbReference type="SAM" id="Phobius"/>
    </source>
</evidence>
<evidence type="ECO:0000256" key="1">
    <source>
        <dbReference type="ARBA" id="ARBA00004651"/>
    </source>
</evidence>
<evidence type="ECO:0000256" key="15">
    <source>
        <dbReference type="ARBA" id="ARBA00023136"/>
    </source>
</evidence>
<dbReference type="SFLD" id="SFLDG00002">
    <property type="entry name" value="C1.7:_P-type_atpase_like"/>
    <property type="match status" value="1"/>
</dbReference>
<evidence type="ECO:0000256" key="6">
    <source>
        <dbReference type="ARBA" id="ARBA00022692"/>
    </source>
</evidence>
<evidence type="ECO:0000259" key="17">
    <source>
        <dbReference type="Pfam" id="PF00122"/>
    </source>
</evidence>
<keyword evidence="3" id="KW-1003">Cell membrane</keyword>
<dbReference type="EMBL" id="BJNY01000007">
    <property type="protein sequence ID" value="GED05929.1"/>
    <property type="molecule type" value="Genomic_DNA"/>
</dbReference>
<keyword evidence="14" id="KW-0406">Ion transport</keyword>
<dbReference type="Gene3D" id="3.40.50.1000">
    <property type="entry name" value="HAD superfamily/HAD-like"/>
    <property type="match status" value="1"/>
</dbReference>
<evidence type="ECO:0000256" key="12">
    <source>
        <dbReference type="ARBA" id="ARBA00022967"/>
    </source>
</evidence>
<dbReference type="SUPFAM" id="SSF81665">
    <property type="entry name" value="Calcium ATPase, transmembrane domain M"/>
    <property type="match status" value="1"/>
</dbReference>
<evidence type="ECO:0000256" key="13">
    <source>
        <dbReference type="ARBA" id="ARBA00022989"/>
    </source>
</evidence>
<dbReference type="Pfam" id="PF00122">
    <property type="entry name" value="E1-E2_ATPase"/>
    <property type="match status" value="1"/>
</dbReference>
<dbReference type="Proteomes" id="UP000316612">
    <property type="component" value="Unassembled WGS sequence"/>
</dbReference>
<feature type="transmembrane region" description="Helical" evidence="16">
    <location>
        <begin position="227"/>
        <end position="248"/>
    </location>
</feature>
<dbReference type="InterPro" id="IPR006391">
    <property type="entry name" value="P-type_ATPase_bsu_IA"/>
</dbReference>
<feature type="transmembrane region" description="Helical" evidence="16">
    <location>
        <begin position="674"/>
        <end position="700"/>
    </location>
</feature>
<dbReference type="SFLD" id="SFLDF00027">
    <property type="entry name" value="p-type_atpase"/>
    <property type="match status" value="1"/>
</dbReference>
<keyword evidence="5" id="KW-0597">Phosphoprotein</keyword>
<organism evidence="18 19">
    <name type="scientific">Glutamicibacter uratoxydans</name>
    <name type="common">Arthrobacter uratoxydans</name>
    <dbReference type="NCBI Taxonomy" id="43667"/>
    <lineage>
        <taxon>Bacteria</taxon>
        <taxon>Bacillati</taxon>
        <taxon>Actinomycetota</taxon>
        <taxon>Actinomycetes</taxon>
        <taxon>Micrococcales</taxon>
        <taxon>Micrococcaceae</taxon>
        <taxon>Glutamicibacter</taxon>
    </lineage>
</organism>
<keyword evidence="8" id="KW-0547">Nucleotide-binding</keyword>
<dbReference type="Gene3D" id="3.40.1110.10">
    <property type="entry name" value="Calcium-transporting ATPase, cytoplasmic domain N"/>
    <property type="match status" value="1"/>
</dbReference>
<dbReference type="SFLD" id="SFLDS00003">
    <property type="entry name" value="Haloacid_Dehalogenase"/>
    <property type="match status" value="1"/>
</dbReference>
<feature type="transmembrane region" description="Helical" evidence="16">
    <location>
        <begin position="608"/>
        <end position="629"/>
    </location>
</feature>
<dbReference type="PRINTS" id="PR00119">
    <property type="entry name" value="CATATPASE"/>
</dbReference>
<keyword evidence="10" id="KW-0460">Magnesium</keyword>
<dbReference type="NCBIfam" id="TIGR01494">
    <property type="entry name" value="ATPase_P-type"/>
    <property type="match status" value="2"/>
</dbReference>
<dbReference type="InterPro" id="IPR001757">
    <property type="entry name" value="P_typ_ATPase"/>
</dbReference>
<feature type="transmembrane region" description="Helical" evidence="16">
    <location>
        <begin position="635"/>
        <end position="662"/>
    </location>
</feature>
<dbReference type="GO" id="GO:0005886">
    <property type="term" value="C:plasma membrane"/>
    <property type="evidence" value="ECO:0007669"/>
    <property type="project" value="UniProtKB-SubCell"/>
</dbReference>
<dbReference type="SUPFAM" id="SSF81653">
    <property type="entry name" value="Calcium ATPase, transduction domain A"/>
    <property type="match status" value="1"/>
</dbReference>
<evidence type="ECO:0000256" key="5">
    <source>
        <dbReference type="ARBA" id="ARBA00022553"/>
    </source>
</evidence>
<dbReference type="InterPro" id="IPR023299">
    <property type="entry name" value="ATPase_P-typ_cyto_dom_N"/>
</dbReference>
<evidence type="ECO:0000256" key="4">
    <source>
        <dbReference type="ARBA" id="ARBA00022538"/>
    </source>
</evidence>
<dbReference type="NCBIfam" id="TIGR01497">
    <property type="entry name" value="kdpB"/>
    <property type="match status" value="1"/>
</dbReference>
<keyword evidence="13 16" id="KW-1133">Transmembrane helix</keyword>
<keyword evidence="15 16" id="KW-0472">Membrane</keyword>
<keyword evidence="7" id="KW-0479">Metal-binding</keyword>
<keyword evidence="2" id="KW-0813">Transport</keyword>
<name>A0A4Y4DKU3_GLUUR</name>
<feature type="transmembrane region" description="Helical" evidence="16">
    <location>
        <begin position="21"/>
        <end position="43"/>
    </location>
</feature>
<dbReference type="GO" id="GO:0008556">
    <property type="term" value="F:P-type potassium transmembrane transporter activity"/>
    <property type="evidence" value="ECO:0007669"/>
    <property type="project" value="InterPro"/>
</dbReference>
<gene>
    <name evidence="18" type="primary">kdpB_1</name>
    <name evidence="18" type="ORF">AUR04nite_14610</name>
</gene>
<dbReference type="InterPro" id="IPR008250">
    <property type="entry name" value="ATPase_P-typ_transduc_dom_A_sf"/>
</dbReference>
<dbReference type="PROSITE" id="PS00154">
    <property type="entry name" value="ATPASE_E1_E2"/>
    <property type="match status" value="1"/>
</dbReference>
<keyword evidence="19" id="KW-1185">Reference proteome</keyword>
<feature type="domain" description="P-type ATPase A" evidence="17">
    <location>
        <begin position="122"/>
        <end position="213"/>
    </location>
</feature>
<accession>A0A4Y4DKU3</accession>
<dbReference type="GO" id="GO:0016887">
    <property type="term" value="F:ATP hydrolysis activity"/>
    <property type="evidence" value="ECO:0007669"/>
    <property type="project" value="InterPro"/>
</dbReference>
<dbReference type="InterPro" id="IPR023298">
    <property type="entry name" value="ATPase_P-typ_TM_dom_sf"/>
</dbReference>
<evidence type="ECO:0000256" key="11">
    <source>
        <dbReference type="ARBA" id="ARBA00022958"/>
    </source>
</evidence>
<evidence type="ECO:0000313" key="19">
    <source>
        <dbReference type="Proteomes" id="UP000316612"/>
    </source>
</evidence>
<keyword evidence="4" id="KW-0633">Potassium transport</keyword>
<evidence type="ECO:0000256" key="3">
    <source>
        <dbReference type="ARBA" id="ARBA00022475"/>
    </source>
</evidence>
<feature type="transmembrane region" description="Helical" evidence="16">
    <location>
        <begin position="63"/>
        <end position="81"/>
    </location>
</feature>
<keyword evidence="6 16" id="KW-0812">Transmembrane</keyword>